<sequence>MERKGLATNMLILLVLALIALVIISIMIARSGGTYAKGTSCESTGGKCLKATECEGKQSFLPGCEEDEVCCMQEGG</sequence>
<proteinExistence type="predicted"/>
<comment type="caution">
    <text evidence="1">The sequence shown here is derived from an EMBL/GenBank/DDBJ whole genome shotgun (WGS) entry which is preliminary data.</text>
</comment>
<protein>
    <submittedName>
        <fullName evidence="1">Uncharacterized protein</fullName>
    </submittedName>
</protein>
<accession>X0WH99</accession>
<evidence type="ECO:0000313" key="1">
    <source>
        <dbReference type="EMBL" id="GAG23898.1"/>
    </source>
</evidence>
<name>X0WH99_9ZZZZ</name>
<gene>
    <name evidence="1" type="ORF">S01H1_57105</name>
</gene>
<reference evidence="1" key="1">
    <citation type="journal article" date="2014" name="Front. Microbiol.">
        <title>High frequency of phylogenetically diverse reductive dehalogenase-homologous genes in deep subseafloor sedimentary metagenomes.</title>
        <authorList>
            <person name="Kawai M."/>
            <person name="Futagami T."/>
            <person name="Toyoda A."/>
            <person name="Takaki Y."/>
            <person name="Nishi S."/>
            <person name="Hori S."/>
            <person name="Arai W."/>
            <person name="Tsubouchi T."/>
            <person name="Morono Y."/>
            <person name="Uchiyama I."/>
            <person name="Ito T."/>
            <person name="Fujiyama A."/>
            <person name="Inagaki F."/>
            <person name="Takami H."/>
        </authorList>
    </citation>
    <scope>NUCLEOTIDE SEQUENCE</scope>
    <source>
        <strain evidence="1">Expedition CK06-06</strain>
    </source>
</reference>
<dbReference type="EMBL" id="BARS01037223">
    <property type="protein sequence ID" value="GAG23898.1"/>
    <property type="molecule type" value="Genomic_DNA"/>
</dbReference>
<organism evidence="1">
    <name type="scientific">marine sediment metagenome</name>
    <dbReference type="NCBI Taxonomy" id="412755"/>
    <lineage>
        <taxon>unclassified sequences</taxon>
        <taxon>metagenomes</taxon>
        <taxon>ecological metagenomes</taxon>
    </lineage>
</organism>
<dbReference type="AlphaFoldDB" id="X0WH99"/>